<keyword evidence="3" id="KW-1185">Reference proteome</keyword>
<dbReference type="AlphaFoldDB" id="A0A4C1VAX3"/>
<dbReference type="OrthoDB" id="6612236at2759"/>
<name>A0A4C1VAX3_EUMVA</name>
<proteinExistence type="predicted"/>
<reference evidence="2 3" key="1">
    <citation type="journal article" date="2019" name="Commun. Biol.">
        <title>The bagworm genome reveals a unique fibroin gene that provides high tensile strength.</title>
        <authorList>
            <person name="Kono N."/>
            <person name="Nakamura H."/>
            <person name="Ohtoshi R."/>
            <person name="Tomita M."/>
            <person name="Numata K."/>
            <person name="Arakawa K."/>
        </authorList>
    </citation>
    <scope>NUCLEOTIDE SEQUENCE [LARGE SCALE GENOMIC DNA]</scope>
</reference>
<feature type="signal peptide" evidence="1">
    <location>
        <begin position="1"/>
        <end position="19"/>
    </location>
</feature>
<protein>
    <submittedName>
        <fullName evidence="2">Uncharacterized protein</fullName>
    </submittedName>
</protein>
<keyword evidence="1" id="KW-0732">Signal</keyword>
<organism evidence="2 3">
    <name type="scientific">Eumeta variegata</name>
    <name type="common">Bagworm moth</name>
    <name type="synonym">Eumeta japonica</name>
    <dbReference type="NCBI Taxonomy" id="151549"/>
    <lineage>
        <taxon>Eukaryota</taxon>
        <taxon>Metazoa</taxon>
        <taxon>Ecdysozoa</taxon>
        <taxon>Arthropoda</taxon>
        <taxon>Hexapoda</taxon>
        <taxon>Insecta</taxon>
        <taxon>Pterygota</taxon>
        <taxon>Neoptera</taxon>
        <taxon>Endopterygota</taxon>
        <taxon>Lepidoptera</taxon>
        <taxon>Glossata</taxon>
        <taxon>Ditrysia</taxon>
        <taxon>Tineoidea</taxon>
        <taxon>Psychidae</taxon>
        <taxon>Oiketicinae</taxon>
        <taxon>Eumeta</taxon>
    </lineage>
</organism>
<comment type="caution">
    <text evidence="2">The sequence shown here is derived from an EMBL/GenBank/DDBJ whole genome shotgun (WGS) entry which is preliminary data.</text>
</comment>
<feature type="chain" id="PRO_5020039981" evidence="1">
    <location>
        <begin position="20"/>
        <end position="102"/>
    </location>
</feature>
<dbReference type="Proteomes" id="UP000299102">
    <property type="component" value="Unassembled WGS sequence"/>
</dbReference>
<accession>A0A4C1VAX3</accession>
<gene>
    <name evidence="2" type="ORF">EVAR_25760_1</name>
</gene>
<sequence>METIFYFALILSAATLSIAQRPSFAGTRSIGYPEIEAPSLANRFGNDEPLPLEARGDVDLVNRISQMPVDKQPFWYINRMHYDGLRKNPQTWQPNPNSFVNN</sequence>
<dbReference type="EMBL" id="BGZK01000293">
    <property type="protein sequence ID" value="GBP34755.1"/>
    <property type="molecule type" value="Genomic_DNA"/>
</dbReference>
<evidence type="ECO:0000313" key="3">
    <source>
        <dbReference type="Proteomes" id="UP000299102"/>
    </source>
</evidence>
<evidence type="ECO:0000256" key="1">
    <source>
        <dbReference type="SAM" id="SignalP"/>
    </source>
</evidence>
<evidence type="ECO:0000313" key="2">
    <source>
        <dbReference type="EMBL" id="GBP34755.1"/>
    </source>
</evidence>
<dbReference type="STRING" id="151549.A0A4C1VAX3"/>